<sequence>MKGKSTEQGGKGSSTACPKDLAVVNSFAHVAQALCAVLGRQEEGLIMDQLISTCKAEAQQLAPLALDLVWGMEGMLQAGSLGG</sequence>
<name>A0A699YQK5_HAELA</name>
<gene>
    <name evidence="1" type="ORF">HaLaN_08137</name>
</gene>
<accession>A0A699YQK5</accession>
<evidence type="ECO:0000313" key="2">
    <source>
        <dbReference type="Proteomes" id="UP000485058"/>
    </source>
</evidence>
<comment type="caution">
    <text evidence="1">The sequence shown here is derived from an EMBL/GenBank/DDBJ whole genome shotgun (WGS) entry which is preliminary data.</text>
</comment>
<protein>
    <submittedName>
        <fullName evidence="1">Uncharacterized protein</fullName>
    </submittedName>
</protein>
<keyword evidence="2" id="KW-1185">Reference proteome</keyword>
<proteinExistence type="predicted"/>
<dbReference type="Proteomes" id="UP000485058">
    <property type="component" value="Unassembled WGS sequence"/>
</dbReference>
<dbReference type="EMBL" id="BLLF01000504">
    <property type="protein sequence ID" value="GFH12443.1"/>
    <property type="molecule type" value="Genomic_DNA"/>
</dbReference>
<organism evidence="1 2">
    <name type="scientific">Haematococcus lacustris</name>
    <name type="common">Green alga</name>
    <name type="synonym">Haematococcus pluvialis</name>
    <dbReference type="NCBI Taxonomy" id="44745"/>
    <lineage>
        <taxon>Eukaryota</taxon>
        <taxon>Viridiplantae</taxon>
        <taxon>Chlorophyta</taxon>
        <taxon>core chlorophytes</taxon>
        <taxon>Chlorophyceae</taxon>
        <taxon>CS clade</taxon>
        <taxon>Chlamydomonadales</taxon>
        <taxon>Haematococcaceae</taxon>
        <taxon>Haematococcus</taxon>
    </lineage>
</organism>
<reference evidence="1 2" key="1">
    <citation type="submission" date="2020-02" db="EMBL/GenBank/DDBJ databases">
        <title>Draft genome sequence of Haematococcus lacustris strain NIES-144.</title>
        <authorList>
            <person name="Morimoto D."/>
            <person name="Nakagawa S."/>
            <person name="Yoshida T."/>
            <person name="Sawayama S."/>
        </authorList>
    </citation>
    <scope>NUCLEOTIDE SEQUENCE [LARGE SCALE GENOMIC DNA]</scope>
    <source>
        <strain evidence="1 2">NIES-144</strain>
    </source>
</reference>
<dbReference type="AlphaFoldDB" id="A0A699YQK5"/>
<evidence type="ECO:0000313" key="1">
    <source>
        <dbReference type="EMBL" id="GFH12443.1"/>
    </source>
</evidence>